<dbReference type="EMBL" id="CAFBLE010000001">
    <property type="protein sequence ID" value="CAB4855033.1"/>
    <property type="molecule type" value="Genomic_DNA"/>
</dbReference>
<evidence type="ECO:0000313" key="3">
    <source>
        <dbReference type="EMBL" id="CAB4855033.1"/>
    </source>
</evidence>
<dbReference type="EMBL" id="CAEZZC010000017">
    <property type="protein sequence ID" value="CAB4756410.1"/>
    <property type="molecule type" value="Genomic_DNA"/>
</dbReference>
<reference evidence="2" key="1">
    <citation type="submission" date="2020-05" db="EMBL/GenBank/DDBJ databases">
        <authorList>
            <person name="Chiriac C."/>
            <person name="Salcher M."/>
            <person name="Ghai R."/>
            <person name="Kavagutti S V."/>
        </authorList>
    </citation>
    <scope>NUCLEOTIDE SEQUENCE</scope>
</reference>
<sequence length="224" mass="23581">MSTLLLLKLFLAPTFVALVTVIQSRWGDGIGGKLIGLPLTTGPFIYIIYQQEGRSFAGQAAHGVLVGQISLIIYTWSYAKAATKLDGIPALSVGTAACIASGLALTSFSIALTPLLIALLLFWLLATKFWPKFPEVAHTTSPPRWELPVRMAVTVFLILILSGSASVLGPRLAGALSTYPVIASVLGVFNHKRFGPGATIATLKGLVATLPLTIVLMASLAIAL</sequence>
<dbReference type="EMBL" id="CAFBMV010000003">
    <property type="protein sequence ID" value="CAB4919702.1"/>
    <property type="molecule type" value="Genomic_DNA"/>
</dbReference>
<dbReference type="EMBL" id="CAFBQL010000003">
    <property type="protein sequence ID" value="CAB5055922.1"/>
    <property type="molecule type" value="Genomic_DNA"/>
</dbReference>
<feature type="transmembrane region" description="Helical" evidence="1">
    <location>
        <begin position="201"/>
        <end position="223"/>
    </location>
</feature>
<proteinExistence type="predicted"/>
<name>A0A6J6U9A8_9ZZZZ</name>
<evidence type="ECO:0000313" key="5">
    <source>
        <dbReference type="EMBL" id="CAB5055922.1"/>
    </source>
</evidence>
<protein>
    <submittedName>
        <fullName evidence="2">Unannotated protein</fullName>
    </submittedName>
</protein>
<keyword evidence="1" id="KW-1133">Transmembrane helix</keyword>
<evidence type="ECO:0000313" key="4">
    <source>
        <dbReference type="EMBL" id="CAB4919702.1"/>
    </source>
</evidence>
<feature type="transmembrane region" description="Helical" evidence="1">
    <location>
        <begin position="147"/>
        <end position="166"/>
    </location>
</feature>
<feature type="transmembrane region" description="Helical" evidence="1">
    <location>
        <begin position="99"/>
        <end position="126"/>
    </location>
</feature>
<evidence type="ECO:0000313" key="2">
    <source>
        <dbReference type="EMBL" id="CAB4756410.1"/>
    </source>
</evidence>
<evidence type="ECO:0000256" key="1">
    <source>
        <dbReference type="SAM" id="Phobius"/>
    </source>
</evidence>
<feature type="transmembrane region" description="Helical" evidence="1">
    <location>
        <begin position="61"/>
        <end position="79"/>
    </location>
</feature>
<gene>
    <name evidence="2" type="ORF">UFOPK2822_01165</name>
    <name evidence="3" type="ORF">UFOPK3346_00020</name>
    <name evidence="4" type="ORF">UFOPK3670_00584</name>
    <name evidence="5" type="ORF">UFOPK4308_00520</name>
</gene>
<organism evidence="2">
    <name type="scientific">freshwater metagenome</name>
    <dbReference type="NCBI Taxonomy" id="449393"/>
    <lineage>
        <taxon>unclassified sequences</taxon>
        <taxon>metagenomes</taxon>
        <taxon>ecological metagenomes</taxon>
    </lineage>
</organism>
<keyword evidence="1" id="KW-0812">Transmembrane</keyword>
<accession>A0A6J6U9A8</accession>
<keyword evidence="1" id="KW-0472">Membrane</keyword>
<dbReference type="AlphaFoldDB" id="A0A6J6U9A8"/>